<sequence>MRVRHLGKVVVGILLMLNCSVNVVVVGLNRSMWDEPVALLVANLSVGDVLFGFMMVVIGLADVVFPPPVPQPVCVTLQYLVLGTSWQVKSAQLLVALDMLIAVVLPLHYHQVMDDWLKPMLIAPWIMMLINLLIGVVCSSLQLENTYEYGLKHGWLNEVGTDCRWELLPSVYSFIWEGGLFVMSTISGIIFIYASLVGVRQRRAIEERGESGTASSAFFLRRFKSMYKIAKVIILFIALDIIGAGMRVSARWYYIPLVSTAIHFVRIVSLGAETWVYGMNNVSLRRAFDTFCQEHLGFLGFARQVQPEQLMMRAFSVSKRPSLEGGRSVKRPSDNSWRHPDLQLDEVCDSRSRH</sequence>
<feature type="transmembrane region" description="Helical" evidence="7">
    <location>
        <begin position="121"/>
        <end position="143"/>
    </location>
</feature>
<keyword evidence="9" id="KW-1185">Reference proteome</keyword>
<dbReference type="AlphaFoldDB" id="A0A6A4X7N4"/>
<dbReference type="PANTHER" id="PTHR24249:SF411">
    <property type="entry name" value="G-PROTEIN COUPLED RECEPTORS FAMILY 1 PROFILE DOMAIN-CONTAINING PROTEIN"/>
    <property type="match status" value="1"/>
</dbReference>
<dbReference type="PANTHER" id="PTHR24249">
    <property type="entry name" value="HISTAMINE RECEPTOR-RELATED G-PROTEIN COUPLED RECEPTOR"/>
    <property type="match status" value="1"/>
</dbReference>
<evidence type="ECO:0000313" key="8">
    <source>
        <dbReference type="EMBL" id="KAF0314253.1"/>
    </source>
</evidence>
<gene>
    <name evidence="8" type="ORF">FJT64_001543</name>
</gene>
<dbReference type="GO" id="GO:0004930">
    <property type="term" value="F:G protein-coupled receptor activity"/>
    <property type="evidence" value="ECO:0007669"/>
    <property type="project" value="UniProtKB-KW"/>
</dbReference>
<feature type="transmembrane region" description="Helical" evidence="7">
    <location>
        <begin position="174"/>
        <end position="199"/>
    </location>
</feature>
<comment type="caution">
    <text evidence="8">The sequence shown here is derived from an EMBL/GenBank/DDBJ whole genome shotgun (WGS) entry which is preliminary data.</text>
</comment>
<keyword evidence="5" id="KW-0807">Transducer</keyword>
<keyword evidence="4" id="KW-0675">Receptor</keyword>
<dbReference type="InterPro" id="IPR050569">
    <property type="entry name" value="TAAR"/>
</dbReference>
<organism evidence="8 9">
    <name type="scientific">Amphibalanus amphitrite</name>
    <name type="common">Striped barnacle</name>
    <name type="synonym">Balanus amphitrite</name>
    <dbReference type="NCBI Taxonomy" id="1232801"/>
    <lineage>
        <taxon>Eukaryota</taxon>
        <taxon>Metazoa</taxon>
        <taxon>Ecdysozoa</taxon>
        <taxon>Arthropoda</taxon>
        <taxon>Crustacea</taxon>
        <taxon>Multicrustacea</taxon>
        <taxon>Cirripedia</taxon>
        <taxon>Thoracica</taxon>
        <taxon>Thoracicalcarea</taxon>
        <taxon>Balanomorpha</taxon>
        <taxon>Balanoidea</taxon>
        <taxon>Balanidae</taxon>
        <taxon>Amphibalaninae</taxon>
        <taxon>Amphibalanus</taxon>
    </lineage>
</organism>
<evidence type="ECO:0000256" key="4">
    <source>
        <dbReference type="ARBA" id="ARBA00023170"/>
    </source>
</evidence>
<evidence type="ECO:0000256" key="1">
    <source>
        <dbReference type="ARBA" id="ARBA00004651"/>
    </source>
</evidence>
<reference evidence="8 9" key="1">
    <citation type="submission" date="2019-07" db="EMBL/GenBank/DDBJ databases">
        <title>Draft genome assembly of a fouling barnacle, Amphibalanus amphitrite (Darwin, 1854): The first reference genome for Thecostraca.</title>
        <authorList>
            <person name="Kim W."/>
        </authorList>
    </citation>
    <scope>NUCLEOTIDE SEQUENCE [LARGE SCALE GENOMIC DNA]</scope>
    <source>
        <strain evidence="8">SNU_AA5</strain>
        <tissue evidence="8">Soma without cirri and trophi</tissue>
    </source>
</reference>
<keyword evidence="2" id="KW-1003">Cell membrane</keyword>
<accession>A0A6A4X7N4</accession>
<name>A0A6A4X7N4_AMPAM</name>
<evidence type="ECO:0000256" key="2">
    <source>
        <dbReference type="ARBA" id="ARBA00022475"/>
    </source>
</evidence>
<keyword evidence="3" id="KW-0297">G-protein coupled receptor</keyword>
<feature type="transmembrane region" description="Helical" evidence="7">
    <location>
        <begin position="90"/>
        <end position="109"/>
    </location>
</feature>
<dbReference type="OrthoDB" id="6401205at2759"/>
<evidence type="ECO:0000256" key="3">
    <source>
        <dbReference type="ARBA" id="ARBA00023040"/>
    </source>
</evidence>
<proteinExistence type="predicted"/>
<dbReference type="CDD" id="cd00637">
    <property type="entry name" value="7tm_classA_rhodopsin-like"/>
    <property type="match status" value="1"/>
</dbReference>
<keyword evidence="7" id="KW-1133">Transmembrane helix</keyword>
<feature type="compositionally biased region" description="Basic and acidic residues" evidence="6">
    <location>
        <begin position="331"/>
        <end position="342"/>
    </location>
</feature>
<feature type="transmembrane region" description="Helical" evidence="7">
    <location>
        <begin position="37"/>
        <end position="61"/>
    </location>
</feature>
<keyword evidence="7" id="KW-0472">Membrane</keyword>
<evidence type="ECO:0008006" key="10">
    <source>
        <dbReference type="Google" id="ProtNLM"/>
    </source>
</evidence>
<feature type="region of interest" description="Disordered" evidence="6">
    <location>
        <begin position="322"/>
        <end position="342"/>
    </location>
</feature>
<evidence type="ECO:0000256" key="6">
    <source>
        <dbReference type="SAM" id="MobiDB-lite"/>
    </source>
</evidence>
<dbReference type="Proteomes" id="UP000440578">
    <property type="component" value="Unassembled WGS sequence"/>
</dbReference>
<feature type="transmembrane region" description="Helical" evidence="7">
    <location>
        <begin position="229"/>
        <end position="246"/>
    </location>
</feature>
<protein>
    <recommendedName>
        <fullName evidence="10">G-protein coupled receptors family 1 profile domain-containing protein</fullName>
    </recommendedName>
</protein>
<dbReference type="GO" id="GO:0005886">
    <property type="term" value="C:plasma membrane"/>
    <property type="evidence" value="ECO:0007669"/>
    <property type="project" value="UniProtKB-SubCell"/>
</dbReference>
<evidence type="ECO:0000256" key="7">
    <source>
        <dbReference type="SAM" id="Phobius"/>
    </source>
</evidence>
<comment type="subcellular location">
    <subcellularLocation>
        <location evidence="1">Cell membrane</location>
        <topology evidence="1">Multi-pass membrane protein</topology>
    </subcellularLocation>
</comment>
<keyword evidence="7" id="KW-0812">Transmembrane</keyword>
<dbReference type="Gene3D" id="1.20.1070.10">
    <property type="entry name" value="Rhodopsin 7-helix transmembrane proteins"/>
    <property type="match status" value="1"/>
</dbReference>
<feature type="transmembrane region" description="Helical" evidence="7">
    <location>
        <begin position="6"/>
        <end position="25"/>
    </location>
</feature>
<dbReference type="EMBL" id="VIIS01000037">
    <property type="protein sequence ID" value="KAF0314253.1"/>
    <property type="molecule type" value="Genomic_DNA"/>
</dbReference>
<dbReference type="SUPFAM" id="SSF81321">
    <property type="entry name" value="Family A G protein-coupled receptor-like"/>
    <property type="match status" value="1"/>
</dbReference>
<evidence type="ECO:0000256" key="5">
    <source>
        <dbReference type="ARBA" id="ARBA00023224"/>
    </source>
</evidence>
<evidence type="ECO:0000313" key="9">
    <source>
        <dbReference type="Proteomes" id="UP000440578"/>
    </source>
</evidence>